<feature type="region of interest" description="Disordered" evidence="3">
    <location>
        <begin position="1"/>
        <end position="55"/>
    </location>
</feature>
<gene>
    <name evidence="5" type="ORF">BEL07_23540</name>
</gene>
<keyword evidence="2 4" id="KW-0472">Membrane</keyword>
<dbReference type="PANTHER" id="PTHR37042:SF4">
    <property type="entry name" value="OUTER MEMBRANE PROTEIN RV1973"/>
    <property type="match status" value="1"/>
</dbReference>
<evidence type="ECO:0000313" key="5">
    <source>
        <dbReference type="EMBL" id="OFJ51299.1"/>
    </source>
</evidence>
<comment type="subcellular location">
    <subcellularLocation>
        <location evidence="1">Membrane</location>
    </subcellularLocation>
</comment>
<dbReference type="RefSeq" id="WP_070355483.1">
    <property type="nucleotide sequence ID" value="NZ_CP043474.1"/>
</dbReference>
<evidence type="ECO:0000256" key="2">
    <source>
        <dbReference type="ARBA" id="ARBA00023136"/>
    </source>
</evidence>
<dbReference type="EMBL" id="MCHX01000071">
    <property type="protein sequence ID" value="OFJ51299.1"/>
    <property type="molecule type" value="Genomic_DNA"/>
</dbReference>
<dbReference type="AlphaFoldDB" id="A0A1E8PZS6"/>
<evidence type="ECO:0000256" key="4">
    <source>
        <dbReference type="SAM" id="Phobius"/>
    </source>
</evidence>
<keyword evidence="6" id="KW-1185">Reference proteome</keyword>
<organism evidence="5 6">
    <name type="scientific">Mycolicibacterium grossiae</name>
    <dbReference type="NCBI Taxonomy" id="1552759"/>
    <lineage>
        <taxon>Bacteria</taxon>
        <taxon>Bacillati</taxon>
        <taxon>Actinomycetota</taxon>
        <taxon>Actinomycetes</taxon>
        <taxon>Mycobacteriales</taxon>
        <taxon>Mycobacteriaceae</taxon>
        <taxon>Mycolicibacterium</taxon>
    </lineage>
</organism>
<reference evidence="5 6" key="1">
    <citation type="submission" date="2016-09" db="EMBL/GenBank/DDBJ databases">
        <title>genome sequence of Mycobacterium sp. 739 SCH.</title>
        <authorList>
            <person name="Greninger A.L."/>
            <person name="Qin X."/>
            <person name="Jerome K."/>
            <person name="Vora S."/>
            <person name="Quinn K."/>
        </authorList>
    </citation>
    <scope>NUCLEOTIDE SEQUENCE [LARGE SCALE GENOMIC DNA]</scope>
    <source>
        <strain evidence="5 6">SCH</strain>
    </source>
</reference>
<accession>A0A1E8PZS6</accession>
<feature type="transmembrane region" description="Helical" evidence="4">
    <location>
        <begin position="62"/>
        <end position="84"/>
    </location>
</feature>
<keyword evidence="4" id="KW-1133">Transmembrane helix</keyword>
<feature type="compositionally biased region" description="Basic and acidic residues" evidence="3">
    <location>
        <begin position="1"/>
        <end position="17"/>
    </location>
</feature>
<dbReference type="PANTHER" id="PTHR37042">
    <property type="entry name" value="OUTER MEMBRANE PROTEIN RV1973"/>
    <property type="match status" value="1"/>
</dbReference>
<evidence type="ECO:0000256" key="3">
    <source>
        <dbReference type="SAM" id="MobiDB-lite"/>
    </source>
</evidence>
<feature type="compositionally biased region" description="Low complexity" evidence="3">
    <location>
        <begin position="21"/>
        <end position="46"/>
    </location>
</feature>
<evidence type="ECO:0000256" key="1">
    <source>
        <dbReference type="ARBA" id="ARBA00004370"/>
    </source>
</evidence>
<proteinExistence type="predicted"/>
<comment type="caution">
    <text evidence="5">The sequence shown here is derived from an EMBL/GenBank/DDBJ whole genome shotgun (WGS) entry which is preliminary data.</text>
</comment>
<dbReference type="OrthoDB" id="5196392at2"/>
<keyword evidence="4" id="KW-0812">Transmembrane</keyword>
<evidence type="ECO:0008006" key="7">
    <source>
        <dbReference type="Google" id="ProtNLM"/>
    </source>
</evidence>
<name>A0A1E8PZS6_9MYCO</name>
<dbReference type="GO" id="GO:0016020">
    <property type="term" value="C:membrane"/>
    <property type="evidence" value="ECO:0007669"/>
    <property type="project" value="UniProtKB-SubCell"/>
</dbReference>
<evidence type="ECO:0000313" key="6">
    <source>
        <dbReference type="Proteomes" id="UP000178953"/>
    </source>
</evidence>
<protein>
    <recommendedName>
        <fullName evidence="7">Twin-arginine translocation pathway signal</fullName>
    </recommendedName>
</protein>
<dbReference type="Proteomes" id="UP000178953">
    <property type="component" value="Unassembled WGS sequence"/>
</dbReference>
<sequence>MTENDPSHTGDAADAREITQTGGTEAAASEAAASDTTASGTAPSGAVPAATTTRRRSGLTRVLVPTVLAVLLLTSAGLATFLYLREFRPDQQTSATAAAQAVDAASAGTVALLSYSPGTLDEDFAAAKTHLTGEFLDYYNQFTTDIVTPAAKQKDVKTSAQVVRSAVSELTPDSAVVLVFINQQTTSKENPNGSFTASSVKVGMVKSGGTWLIRAFDPV</sequence>